<evidence type="ECO:0000313" key="2">
    <source>
        <dbReference type="Proteomes" id="UP000821845"/>
    </source>
</evidence>
<sequence>MLWRSAPITFPPGLPPLHARSAQVSPCHAGSGWLRKRALPCGSLDRFLERDWPLDWDRRRLLDRDLGRPSEEALSFLPGERLLDRDLDLERLFGRCDESRPACQASAERLLEQERVYVDWIGLALGDINLWNEPLARRMRSSLIGADLILLDSQCKTTHPQTTSSPASSGAIPAATAIARRSLAEPVC</sequence>
<dbReference type="EMBL" id="CM023488">
    <property type="protein sequence ID" value="KAH6924286.1"/>
    <property type="molecule type" value="Genomic_DNA"/>
</dbReference>
<evidence type="ECO:0000313" key="1">
    <source>
        <dbReference type="EMBL" id="KAH6924286.1"/>
    </source>
</evidence>
<accession>A0ACB7RNP5</accession>
<protein>
    <submittedName>
        <fullName evidence="1">Uncharacterized protein</fullName>
    </submittedName>
</protein>
<proteinExistence type="predicted"/>
<comment type="caution">
    <text evidence="1">The sequence shown here is derived from an EMBL/GenBank/DDBJ whole genome shotgun (WGS) entry which is preliminary data.</text>
</comment>
<reference evidence="1" key="1">
    <citation type="submission" date="2020-05" db="EMBL/GenBank/DDBJ databases">
        <title>Large-scale comparative analyses of tick genomes elucidate their genetic diversity and vector capacities.</title>
        <authorList>
            <person name="Jia N."/>
            <person name="Wang J."/>
            <person name="Shi W."/>
            <person name="Du L."/>
            <person name="Sun Y."/>
            <person name="Zhan W."/>
            <person name="Jiang J."/>
            <person name="Wang Q."/>
            <person name="Zhang B."/>
            <person name="Ji P."/>
            <person name="Sakyi L.B."/>
            <person name="Cui X."/>
            <person name="Yuan T."/>
            <person name="Jiang B."/>
            <person name="Yang W."/>
            <person name="Lam T.T.-Y."/>
            <person name="Chang Q."/>
            <person name="Ding S."/>
            <person name="Wang X."/>
            <person name="Zhu J."/>
            <person name="Ruan X."/>
            <person name="Zhao L."/>
            <person name="Wei J."/>
            <person name="Que T."/>
            <person name="Du C."/>
            <person name="Cheng J."/>
            <person name="Dai P."/>
            <person name="Han X."/>
            <person name="Huang E."/>
            <person name="Gao Y."/>
            <person name="Liu J."/>
            <person name="Shao H."/>
            <person name="Ye R."/>
            <person name="Li L."/>
            <person name="Wei W."/>
            <person name="Wang X."/>
            <person name="Wang C."/>
            <person name="Yang T."/>
            <person name="Huo Q."/>
            <person name="Li W."/>
            <person name="Guo W."/>
            <person name="Chen H."/>
            <person name="Zhou L."/>
            <person name="Ni X."/>
            <person name="Tian J."/>
            <person name="Zhou Y."/>
            <person name="Sheng Y."/>
            <person name="Liu T."/>
            <person name="Pan Y."/>
            <person name="Xia L."/>
            <person name="Li J."/>
            <person name="Zhao F."/>
            <person name="Cao W."/>
        </authorList>
    </citation>
    <scope>NUCLEOTIDE SEQUENCE</scope>
    <source>
        <strain evidence="1">Hyas-2018</strain>
    </source>
</reference>
<gene>
    <name evidence="1" type="ORF">HPB50_014636</name>
</gene>
<organism evidence="1 2">
    <name type="scientific">Hyalomma asiaticum</name>
    <name type="common">Tick</name>
    <dbReference type="NCBI Taxonomy" id="266040"/>
    <lineage>
        <taxon>Eukaryota</taxon>
        <taxon>Metazoa</taxon>
        <taxon>Ecdysozoa</taxon>
        <taxon>Arthropoda</taxon>
        <taxon>Chelicerata</taxon>
        <taxon>Arachnida</taxon>
        <taxon>Acari</taxon>
        <taxon>Parasitiformes</taxon>
        <taxon>Ixodida</taxon>
        <taxon>Ixodoidea</taxon>
        <taxon>Ixodidae</taxon>
        <taxon>Hyalomminae</taxon>
        <taxon>Hyalomma</taxon>
    </lineage>
</organism>
<dbReference type="Proteomes" id="UP000821845">
    <property type="component" value="Chromosome 8"/>
</dbReference>
<name>A0ACB7RNP5_HYAAI</name>
<keyword evidence="2" id="KW-1185">Reference proteome</keyword>